<dbReference type="PANTHER" id="PTHR23414:SF2">
    <property type="entry name" value="PROTEIN ADM2"/>
    <property type="match status" value="1"/>
</dbReference>
<organism evidence="7 8">
    <name type="scientific">Diceros bicornis minor</name>
    <name type="common">South-central black rhinoceros</name>
    <dbReference type="NCBI Taxonomy" id="77932"/>
    <lineage>
        <taxon>Eukaryota</taxon>
        <taxon>Metazoa</taxon>
        <taxon>Chordata</taxon>
        <taxon>Craniata</taxon>
        <taxon>Vertebrata</taxon>
        <taxon>Euteleostomi</taxon>
        <taxon>Mammalia</taxon>
        <taxon>Eutheria</taxon>
        <taxon>Laurasiatheria</taxon>
        <taxon>Perissodactyla</taxon>
        <taxon>Rhinocerotidae</taxon>
        <taxon>Diceros</taxon>
    </lineage>
</organism>
<evidence type="ECO:0000256" key="3">
    <source>
        <dbReference type="ARBA" id="ARBA00022525"/>
    </source>
</evidence>
<comment type="similarity">
    <text evidence="2">Belongs to the adrenomedullin family.</text>
</comment>
<evidence type="ECO:0000256" key="4">
    <source>
        <dbReference type="ARBA" id="ARBA00022729"/>
    </source>
</evidence>
<comment type="subcellular location">
    <subcellularLocation>
        <location evidence="1">Secreted</location>
    </subcellularLocation>
</comment>
<dbReference type="PANTHER" id="PTHR23414">
    <property type="entry name" value="ADRENOMEDULLIN, ADM"/>
    <property type="match status" value="1"/>
</dbReference>
<feature type="region of interest" description="Disordered" evidence="6">
    <location>
        <begin position="15"/>
        <end position="163"/>
    </location>
</feature>
<dbReference type="GO" id="GO:0003073">
    <property type="term" value="P:regulation of systemic arterial blood pressure"/>
    <property type="evidence" value="ECO:0007669"/>
    <property type="project" value="TreeGrafter"/>
</dbReference>
<dbReference type="GO" id="GO:0007189">
    <property type="term" value="P:adenylate cyclase-activating G protein-coupled receptor signaling pathway"/>
    <property type="evidence" value="ECO:0007669"/>
    <property type="project" value="TreeGrafter"/>
</dbReference>
<feature type="compositionally biased region" description="Polar residues" evidence="6">
    <location>
        <begin position="63"/>
        <end position="75"/>
    </location>
</feature>
<feature type="region of interest" description="Disordered" evidence="6">
    <location>
        <begin position="212"/>
        <end position="236"/>
    </location>
</feature>
<dbReference type="EMBL" id="JACDTQ010000370">
    <property type="protein sequence ID" value="KAF5928239.1"/>
    <property type="molecule type" value="Genomic_DNA"/>
</dbReference>
<evidence type="ECO:0000313" key="8">
    <source>
        <dbReference type="Proteomes" id="UP000551758"/>
    </source>
</evidence>
<name>A0A7J7FJM7_DICBM</name>
<dbReference type="GO" id="GO:0010460">
    <property type="term" value="P:positive regulation of heart rate"/>
    <property type="evidence" value="ECO:0007669"/>
    <property type="project" value="TreeGrafter"/>
</dbReference>
<keyword evidence="5" id="KW-1015">Disulfide bond</keyword>
<evidence type="ECO:0000256" key="1">
    <source>
        <dbReference type="ARBA" id="ARBA00004613"/>
    </source>
</evidence>
<evidence type="ECO:0000256" key="6">
    <source>
        <dbReference type="SAM" id="MobiDB-lite"/>
    </source>
</evidence>
<dbReference type="GO" id="GO:0005576">
    <property type="term" value="C:extracellular region"/>
    <property type="evidence" value="ECO:0007669"/>
    <property type="project" value="UniProtKB-SubCell"/>
</dbReference>
<evidence type="ECO:0000256" key="2">
    <source>
        <dbReference type="ARBA" id="ARBA00010575"/>
    </source>
</evidence>
<feature type="compositionally biased region" description="Basic and acidic residues" evidence="6">
    <location>
        <begin position="41"/>
        <end position="62"/>
    </location>
</feature>
<evidence type="ECO:0008006" key="9">
    <source>
        <dbReference type="Google" id="ProtNLM"/>
    </source>
</evidence>
<evidence type="ECO:0000313" key="7">
    <source>
        <dbReference type="EMBL" id="KAF5928239.1"/>
    </source>
</evidence>
<gene>
    <name evidence="7" type="ORF">HPG69_014844</name>
</gene>
<sequence length="324" mass="34637">MSRCKEPWCAAWEKAGSLTMPTLKDSAGQGLPCSGTGMGKGDTEPETEHLGEELGRTRDTEPQRSAVQPAGLQSTRGRAGLGAGEGAPPSRASAPPPQEGLFSSVEPRLHPQLDPDSDLTAEASPSPAWPTVRRLSPASRPRPAPRRTQVQPARGAHRGGLPKVRAERWLGLGPPHTCRLTPPPAPPAMARLLTVTLGCISLLYLQLPGTLSRRPARPREPPARNPSSGLQPWHPAPQPAVWKLRQAFQPQRSASLASAMGQPLRDGPRRHLGPRRPQAQLLRVGCVLGTCQVQNLSHRLWQLVGSAGPRDSAPVDPSSPHSYG</sequence>
<dbReference type="AlphaFoldDB" id="A0A7J7FJM7"/>
<evidence type="ECO:0000256" key="5">
    <source>
        <dbReference type="ARBA" id="ARBA00023157"/>
    </source>
</evidence>
<dbReference type="Proteomes" id="UP000551758">
    <property type="component" value="Unassembled WGS sequence"/>
</dbReference>
<keyword evidence="8" id="KW-1185">Reference proteome</keyword>
<feature type="region of interest" description="Disordered" evidence="6">
    <location>
        <begin position="252"/>
        <end position="274"/>
    </location>
</feature>
<reference evidence="7 8" key="1">
    <citation type="journal article" date="2020" name="Mol. Biol. Evol.">
        <title>Interspecific Gene Flow and the Evolution of Specialization in Black and White Rhinoceros.</title>
        <authorList>
            <person name="Moodley Y."/>
            <person name="Westbury M.V."/>
            <person name="Russo I.M."/>
            <person name="Gopalakrishnan S."/>
            <person name="Rakotoarivelo A."/>
            <person name="Olsen R.A."/>
            <person name="Prost S."/>
            <person name="Tunstall T."/>
            <person name="Ryder O.A."/>
            <person name="Dalen L."/>
            <person name="Bruford M.W."/>
        </authorList>
    </citation>
    <scope>NUCLEOTIDE SEQUENCE [LARGE SCALE GENOMIC DNA]</scope>
    <source>
        <strain evidence="7">SBR-YM</strain>
        <tissue evidence="7">Skin</tissue>
    </source>
</reference>
<protein>
    <recommendedName>
        <fullName evidence="9">Adrenomedullin 2</fullName>
    </recommendedName>
</protein>
<proteinExistence type="inferred from homology"/>
<accession>A0A7J7FJM7</accession>
<keyword evidence="3" id="KW-0964">Secreted</keyword>
<comment type="caution">
    <text evidence="7">The sequence shown here is derived from an EMBL/GenBank/DDBJ whole genome shotgun (WGS) entry which is preliminary data.</text>
</comment>
<dbReference type="InterPro" id="IPR051665">
    <property type="entry name" value="Adrenomedullin-reg_peptide"/>
</dbReference>
<keyword evidence="4" id="KW-0732">Signal</keyword>